<comment type="subcellular location">
    <subcellularLocation>
        <location evidence="1">Membrane</location>
        <topology evidence="1">Multi-pass membrane protein</topology>
    </subcellularLocation>
</comment>
<organism evidence="9 10">
    <name type="scientific">Micromonospora wenchangensis</name>
    <dbReference type="NCBI Taxonomy" id="1185415"/>
    <lineage>
        <taxon>Bacteria</taxon>
        <taxon>Bacillati</taxon>
        <taxon>Actinomycetota</taxon>
        <taxon>Actinomycetes</taxon>
        <taxon>Micromonosporales</taxon>
        <taxon>Micromonosporaceae</taxon>
        <taxon>Micromonospora</taxon>
    </lineage>
</organism>
<protein>
    <submittedName>
        <fullName evidence="9">Cation transporter</fullName>
    </submittedName>
</protein>
<dbReference type="InterPro" id="IPR058533">
    <property type="entry name" value="Cation_efflux_TM"/>
</dbReference>
<dbReference type="GO" id="GO:0008324">
    <property type="term" value="F:monoatomic cation transmembrane transporter activity"/>
    <property type="evidence" value="ECO:0007669"/>
    <property type="project" value="InterPro"/>
</dbReference>
<evidence type="ECO:0000259" key="8">
    <source>
        <dbReference type="Pfam" id="PF01545"/>
    </source>
</evidence>
<keyword evidence="2" id="KW-0813">Transport</keyword>
<dbReference type="SUPFAM" id="SSF160240">
    <property type="entry name" value="Cation efflux protein cytoplasmic domain-like"/>
    <property type="match status" value="1"/>
</dbReference>
<dbReference type="Pfam" id="PF01545">
    <property type="entry name" value="Cation_efflux"/>
    <property type="match status" value="1"/>
</dbReference>
<name>A0A246RRG0_9ACTN</name>
<keyword evidence="4 7" id="KW-1133">Transmembrane helix</keyword>
<evidence type="ECO:0000256" key="6">
    <source>
        <dbReference type="SAM" id="MobiDB-lite"/>
    </source>
</evidence>
<evidence type="ECO:0000256" key="5">
    <source>
        <dbReference type="ARBA" id="ARBA00023136"/>
    </source>
</evidence>
<proteinExistence type="predicted"/>
<evidence type="ECO:0000256" key="3">
    <source>
        <dbReference type="ARBA" id="ARBA00022692"/>
    </source>
</evidence>
<feature type="transmembrane region" description="Helical" evidence="7">
    <location>
        <begin position="191"/>
        <end position="212"/>
    </location>
</feature>
<dbReference type="GO" id="GO:0006829">
    <property type="term" value="P:zinc ion transport"/>
    <property type="evidence" value="ECO:0007669"/>
    <property type="project" value="InterPro"/>
</dbReference>
<feature type="region of interest" description="Disordered" evidence="6">
    <location>
        <begin position="313"/>
        <end position="335"/>
    </location>
</feature>
<keyword evidence="10" id="KW-1185">Reference proteome</keyword>
<dbReference type="AlphaFoldDB" id="A0A246RRG0"/>
<dbReference type="RefSeq" id="WP_088642953.1">
    <property type="nucleotide sequence ID" value="NZ_JBFBBH010000140.1"/>
</dbReference>
<evidence type="ECO:0000313" key="9">
    <source>
        <dbReference type="EMBL" id="OWV10509.1"/>
    </source>
</evidence>
<evidence type="ECO:0000256" key="7">
    <source>
        <dbReference type="SAM" id="Phobius"/>
    </source>
</evidence>
<dbReference type="GO" id="GO:0016020">
    <property type="term" value="C:membrane"/>
    <property type="evidence" value="ECO:0007669"/>
    <property type="project" value="UniProtKB-SubCell"/>
</dbReference>
<sequence>MSANGGTKAIIAALLANVGIAITKFIAFLLTSSSSMLAESIHSVADSGNQALLLLGGKRAKRAATPQHPFGYGRERYIYAFIVSIVLFSLGGLFALYEAWHKAADPHPITSWQWVPVAVLLAAIVMEGFSFRTAIKESNHTRGNQSWVNFIRRAKAPELPVVLLEDFGALVGLVLALFGVGMTLITGNGMWDAAGTAMIGVLLVIIAVVLAIETKSLLLGEGADPGDLATIERAVTDGPEVERIIHMKTLYLGPEELMVAAKIGVPPCESAEELARGINAVEARIRAAVPIARVIYLEPDIYSVAAERAGTGTAAPTAAAPASGGSSEVAGRAGG</sequence>
<feature type="transmembrane region" description="Helical" evidence="7">
    <location>
        <begin position="6"/>
        <end position="30"/>
    </location>
</feature>
<dbReference type="PANTHER" id="PTHR13414">
    <property type="entry name" value="HUEL-CATION TRANSPORTER"/>
    <property type="match status" value="1"/>
</dbReference>
<keyword evidence="5 7" id="KW-0472">Membrane</keyword>
<dbReference type="SUPFAM" id="SSF161111">
    <property type="entry name" value="Cation efflux protein transmembrane domain-like"/>
    <property type="match status" value="1"/>
</dbReference>
<dbReference type="NCBIfam" id="TIGR01297">
    <property type="entry name" value="CDF"/>
    <property type="match status" value="1"/>
</dbReference>
<evidence type="ECO:0000256" key="1">
    <source>
        <dbReference type="ARBA" id="ARBA00004141"/>
    </source>
</evidence>
<dbReference type="InterPro" id="IPR002524">
    <property type="entry name" value="Cation_efflux"/>
</dbReference>
<dbReference type="InterPro" id="IPR040177">
    <property type="entry name" value="SLC30A9"/>
</dbReference>
<dbReference type="InterPro" id="IPR027469">
    <property type="entry name" value="Cation_efflux_TMD_sf"/>
</dbReference>
<comment type="caution">
    <text evidence="9">The sequence shown here is derived from an EMBL/GenBank/DDBJ whole genome shotgun (WGS) entry which is preliminary data.</text>
</comment>
<dbReference type="InterPro" id="IPR036837">
    <property type="entry name" value="Cation_efflux_CTD_sf"/>
</dbReference>
<feature type="domain" description="Cation efflux protein transmembrane" evidence="8">
    <location>
        <begin position="10"/>
        <end position="219"/>
    </location>
</feature>
<evidence type="ECO:0000313" key="10">
    <source>
        <dbReference type="Proteomes" id="UP000197174"/>
    </source>
</evidence>
<dbReference type="Gene3D" id="1.20.1510.10">
    <property type="entry name" value="Cation efflux protein transmembrane domain"/>
    <property type="match status" value="1"/>
</dbReference>
<dbReference type="EMBL" id="MZMV01000008">
    <property type="protein sequence ID" value="OWV10509.1"/>
    <property type="molecule type" value="Genomic_DNA"/>
</dbReference>
<evidence type="ECO:0000256" key="2">
    <source>
        <dbReference type="ARBA" id="ARBA00022448"/>
    </source>
</evidence>
<gene>
    <name evidence="9" type="ORF">B5D80_06990</name>
</gene>
<evidence type="ECO:0000256" key="4">
    <source>
        <dbReference type="ARBA" id="ARBA00022989"/>
    </source>
</evidence>
<feature type="transmembrane region" description="Helical" evidence="7">
    <location>
        <begin position="77"/>
        <end position="100"/>
    </location>
</feature>
<keyword evidence="3 7" id="KW-0812">Transmembrane</keyword>
<feature type="transmembrane region" description="Helical" evidence="7">
    <location>
        <begin position="112"/>
        <end position="135"/>
    </location>
</feature>
<reference evidence="9 10" key="1">
    <citation type="submission" date="2017-03" db="EMBL/GenBank/DDBJ databases">
        <title>Whole genome sequence of Micromonospora wenchangensis, isolated from mangrove soil.</title>
        <authorList>
            <person name="Yang H."/>
        </authorList>
    </citation>
    <scope>NUCLEOTIDE SEQUENCE [LARGE SCALE GENOMIC DNA]</scope>
    <source>
        <strain evidence="9 10">CCTCC AA 2012002</strain>
    </source>
</reference>
<feature type="transmembrane region" description="Helical" evidence="7">
    <location>
        <begin position="161"/>
        <end position="185"/>
    </location>
</feature>
<dbReference type="PANTHER" id="PTHR13414:SF9">
    <property type="entry name" value="PROTON-COUPLED ZINC ANTIPORTER SLC30A9, MITOCHONDRIAL"/>
    <property type="match status" value="1"/>
</dbReference>
<dbReference type="OrthoDB" id="9806522at2"/>
<accession>A0A246RRG0</accession>
<dbReference type="Proteomes" id="UP000197174">
    <property type="component" value="Unassembled WGS sequence"/>
</dbReference>